<evidence type="ECO:0000259" key="2">
    <source>
        <dbReference type="Pfam" id="PF04289"/>
    </source>
</evidence>
<sequence>MDDRLPADVRNRGGDRRRRRPPHGPGRAGVPRPPRGRGGHPRSDDPRRRRRHGGPRACGSSARRPRRRRRARFRPARPRDQPRGDRRSGHRGGLRRARTRGVGVSGDETPPRADGAEDYDPVTDPADADRVDGWPLALRGVTESVVTTLGPNDRWNLAALGLQAPDGSVGATPAEPVTATTWGNTRTRRNFHRQGGGVIQFVSDPRTFVAAALTIHEVDEPVLPEAHAWVEVRAERVGSGEDGGTRWEEWELRPVEAAVVDPVVPRINRGFAAVIEATVAASRLDVPAYDTDDLLARLRWLADVVDRCGGRPEREAFATLDSKTGWRERLDDATDAVRFDP</sequence>
<evidence type="ECO:0000256" key="1">
    <source>
        <dbReference type="SAM" id="MobiDB-lite"/>
    </source>
</evidence>
<reference evidence="4 5" key="1">
    <citation type="submission" date="2020-08" db="EMBL/GenBank/DDBJ databases">
        <authorList>
            <person name="Seo M.-J."/>
        </authorList>
    </citation>
    <scope>NUCLEOTIDE SEQUENCE [LARGE SCALE GENOMIC DNA]</scope>
    <source>
        <strain evidence="4 5">MBLA0160</strain>
    </source>
</reference>
<keyword evidence="5" id="KW-1185">Reference proteome</keyword>
<feature type="region of interest" description="Disordered" evidence="1">
    <location>
        <begin position="1"/>
        <end position="125"/>
    </location>
</feature>
<dbReference type="InterPro" id="IPR012349">
    <property type="entry name" value="Split_barrel_FMN-bd"/>
</dbReference>
<organism evidence="4 5">
    <name type="scientific">Halobellus ruber</name>
    <dbReference type="NCBI Taxonomy" id="2761102"/>
    <lineage>
        <taxon>Archaea</taxon>
        <taxon>Methanobacteriati</taxon>
        <taxon>Methanobacteriota</taxon>
        <taxon>Stenosarchaea group</taxon>
        <taxon>Halobacteria</taxon>
        <taxon>Halobacteriales</taxon>
        <taxon>Haloferacaceae</taxon>
        <taxon>Halobellus</taxon>
    </lineage>
</organism>
<comment type="caution">
    <text evidence="4">The sequence shown here is derived from an EMBL/GenBank/DDBJ whole genome shotgun (WGS) entry which is preliminary data.</text>
</comment>
<dbReference type="EMBL" id="JACKXD010000001">
    <property type="protein sequence ID" value="MBB6644779.1"/>
    <property type="molecule type" value="Genomic_DNA"/>
</dbReference>
<dbReference type="SUPFAM" id="SSF50475">
    <property type="entry name" value="FMN-binding split barrel"/>
    <property type="match status" value="1"/>
</dbReference>
<name>A0A7J9SF93_9EURY</name>
<proteinExistence type="predicted"/>
<feature type="domain" description="DUF447" evidence="3">
    <location>
        <begin position="268"/>
        <end position="319"/>
    </location>
</feature>
<feature type="domain" description="DUF447" evidence="2">
    <location>
        <begin position="142"/>
        <end position="259"/>
    </location>
</feature>
<dbReference type="Pfam" id="PF04289">
    <property type="entry name" value="DUF447_N"/>
    <property type="match status" value="1"/>
</dbReference>
<feature type="compositionally biased region" description="Basic and acidic residues" evidence="1">
    <location>
        <begin position="77"/>
        <end position="87"/>
    </location>
</feature>
<feature type="compositionally biased region" description="Basic residues" evidence="1">
    <location>
        <begin position="63"/>
        <end position="76"/>
    </location>
</feature>
<dbReference type="Gene3D" id="1.20.58.290">
    <property type="entry name" value="Hypothetical membrane protein ta0354_69_121"/>
    <property type="match status" value="1"/>
</dbReference>
<dbReference type="InterPro" id="IPR049288">
    <property type="entry name" value="DUF447_C"/>
</dbReference>
<evidence type="ECO:0000313" key="4">
    <source>
        <dbReference type="EMBL" id="MBB6644779.1"/>
    </source>
</evidence>
<dbReference type="Pfam" id="PF20766">
    <property type="entry name" value="DUF447_C"/>
    <property type="match status" value="1"/>
</dbReference>
<dbReference type="Proteomes" id="UP000546257">
    <property type="component" value="Unassembled WGS sequence"/>
</dbReference>
<evidence type="ECO:0000313" key="5">
    <source>
        <dbReference type="Proteomes" id="UP000546257"/>
    </source>
</evidence>
<accession>A0A7J9SF93</accession>
<dbReference type="AlphaFoldDB" id="A0A7J9SF93"/>
<evidence type="ECO:0000259" key="3">
    <source>
        <dbReference type="Pfam" id="PF20766"/>
    </source>
</evidence>
<dbReference type="Gene3D" id="2.30.110.10">
    <property type="entry name" value="Electron Transport, Fmn-binding Protein, Chain A"/>
    <property type="match status" value="1"/>
</dbReference>
<dbReference type="InterPro" id="IPR007386">
    <property type="entry name" value="DUF447_N"/>
</dbReference>
<gene>
    <name evidence="4" type="ORF">H5V44_00395</name>
</gene>
<protein>
    <submittedName>
        <fullName evidence="4">DUF447 family protein</fullName>
    </submittedName>
</protein>
<feature type="compositionally biased region" description="Basic residues" evidence="1">
    <location>
        <begin position="88"/>
        <end position="99"/>
    </location>
</feature>
<feature type="compositionally biased region" description="Basic and acidic residues" evidence="1">
    <location>
        <begin position="1"/>
        <end position="14"/>
    </location>
</feature>